<dbReference type="GO" id="GO:0005085">
    <property type="term" value="F:guanyl-nucleotide exchange factor activity"/>
    <property type="evidence" value="ECO:0007669"/>
    <property type="project" value="TreeGrafter"/>
</dbReference>
<dbReference type="InterPro" id="IPR014717">
    <property type="entry name" value="Transl_elong_EF1B/ribsomal_bS6"/>
</dbReference>
<dbReference type="Gene3D" id="3.30.70.60">
    <property type="match status" value="1"/>
</dbReference>
<dbReference type="GO" id="GO:0005829">
    <property type="term" value="C:cytosol"/>
    <property type="evidence" value="ECO:0007669"/>
    <property type="project" value="TreeGrafter"/>
</dbReference>
<evidence type="ECO:0000256" key="3">
    <source>
        <dbReference type="ARBA" id="ARBA00022917"/>
    </source>
</evidence>
<feature type="region of interest" description="Disordered" evidence="4">
    <location>
        <begin position="92"/>
        <end position="111"/>
    </location>
</feature>
<protein>
    <recommendedName>
        <fullName evidence="5">Translation elongation factor EF1B beta/delta subunit guanine nucleotide exchange domain-containing protein</fullName>
    </recommendedName>
</protein>
<dbReference type="CDD" id="cd00292">
    <property type="entry name" value="EF1B"/>
    <property type="match status" value="1"/>
</dbReference>
<dbReference type="InterPro" id="IPR036282">
    <property type="entry name" value="Glutathione-S-Trfase_C_sf"/>
</dbReference>
<dbReference type="PROSITE" id="PS00824">
    <property type="entry name" value="EF1BD_1"/>
    <property type="match status" value="1"/>
</dbReference>
<name>A0A4D9CSC0_9STRA</name>
<sequence>MPSKFDFSKGFGDLEKHLSTRSYVEGFSFSAADSSTFSALPSVPVASSHPNAYRWYLHIASLTGLKKVLGGGGGAVASTSKKASAPAVAADDDDMDLFGDDDEDSSAKPTMSRAEQVAAMKAEKEAKEKANKKRDRSQIVLEVKPTDTEVNLDELYKTIKKEICPSGLTWGEGYNKSPVAFGIFKLIISMVVYDDEVSIDDVVEKIEAMEDSVQSVDINSFNKL</sequence>
<dbReference type="InterPro" id="IPR049720">
    <property type="entry name" value="EF1B_bsu/dsu"/>
</dbReference>
<evidence type="ECO:0000256" key="4">
    <source>
        <dbReference type="SAM" id="MobiDB-lite"/>
    </source>
</evidence>
<comment type="caution">
    <text evidence="6">The sequence shown here is derived from an EMBL/GenBank/DDBJ whole genome shotgun (WGS) entry which is preliminary data.</text>
</comment>
<dbReference type="PANTHER" id="PTHR11595">
    <property type="entry name" value="EF-HAND AND COILED-COIL DOMAIN-CONTAINING FAMILY MEMBER"/>
    <property type="match status" value="1"/>
</dbReference>
<dbReference type="FunFam" id="3.30.70.60:FF:000001">
    <property type="entry name" value="Elongation factor 1-beta 1 like"/>
    <property type="match status" value="1"/>
</dbReference>
<dbReference type="Gene3D" id="1.20.1050.130">
    <property type="match status" value="1"/>
</dbReference>
<keyword evidence="7" id="KW-1185">Reference proteome</keyword>
<dbReference type="SUPFAM" id="SSF47616">
    <property type="entry name" value="GST C-terminal domain-like"/>
    <property type="match status" value="1"/>
</dbReference>
<dbReference type="GO" id="GO:0005853">
    <property type="term" value="C:eukaryotic translation elongation factor 1 complex"/>
    <property type="evidence" value="ECO:0007669"/>
    <property type="project" value="InterPro"/>
</dbReference>
<evidence type="ECO:0000313" key="6">
    <source>
        <dbReference type="EMBL" id="TFJ81726.1"/>
    </source>
</evidence>
<accession>A0A4D9CSC0</accession>
<dbReference type="SUPFAM" id="SSF54984">
    <property type="entry name" value="eEF-1beta-like"/>
    <property type="match status" value="1"/>
</dbReference>
<dbReference type="EMBL" id="SDOX01000122">
    <property type="protein sequence ID" value="TFJ81726.1"/>
    <property type="molecule type" value="Genomic_DNA"/>
</dbReference>
<dbReference type="Pfam" id="PF00736">
    <property type="entry name" value="EF1_GNE"/>
    <property type="match status" value="1"/>
</dbReference>
<dbReference type="GO" id="GO:0003746">
    <property type="term" value="F:translation elongation factor activity"/>
    <property type="evidence" value="ECO:0007669"/>
    <property type="project" value="UniProtKB-KW"/>
</dbReference>
<dbReference type="InterPro" id="IPR014038">
    <property type="entry name" value="EF1B_bsu/dsu_GNE"/>
</dbReference>
<dbReference type="Proteomes" id="UP000355283">
    <property type="component" value="Unassembled WGS sequence"/>
</dbReference>
<comment type="similarity">
    <text evidence="1">Belongs to the EF-1-beta/EF-1-delta family.</text>
</comment>
<dbReference type="PANTHER" id="PTHR11595:SF21">
    <property type="entry name" value="ELONGATION FACTOR 1-BETA"/>
    <property type="match status" value="1"/>
</dbReference>
<organism evidence="6 7">
    <name type="scientific">Nannochloropsis salina CCMP1776</name>
    <dbReference type="NCBI Taxonomy" id="1027361"/>
    <lineage>
        <taxon>Eukaryota</taxon>
        <taxon>Sar</taxon>
        <taxon>Stramenopiles</taxon>
        <taxon>Ochrophyta</taxon>
        <taxon>Eustigmatophyceae</taxon>
        <taxon>Eustigmatales</taxon>
        <taxon>Monodopsidaceae</taxon>
        <taxon>Microchloropsis</taxon>
        <taxon>Microchloropsis salina</taxon>
    </lineage>
</organism>
<keyword evidence="2" id="KW-0251">Elongation factor</keyword>
<reference evidence="6 7" key="1">
    <citation type="submission" date="2019-01" db="EMBL/GenBank/DDBJ databases">
        <title>Nuclear Genome Assembly of the Microalgal Biofuel strain Nannochloropsis salina CCMP1776.</title>
        <authorList>
            <person name="Hovde B."/>
        </authorList>
    </citation>
    <scope>NUCLEOTIDE SEQUENCE [LARGE SCALE GENOMIC DNA]</scope>
    <source>
        <strain evidence="6 7">CCMP1776</strain>
    </source>
</reference>
<gene>
    <name evidence="6" type="ORF">NSK_006975</name>
</gene>
<feature type="compositionally biased region" description="Acidic residues" evidence="4">
    <location>
        <begin position="92"/>
        <end position="104"/>
    </location>
</feature>
<dbReference type="AlphaFoldDB" id="A0A4D9CSC0"/>
<evidence type="ECO:0000259" key="5">
    <source>
        <dbReference type="SMART" id="SM00888"/>
    </source>
</evidence>
<dbReference type="InterPro" id="IPR036219">
    <property type="entry name" value="eEF-1beta-like_sf"/>
</dbReference>
<dbReference type="InterPro" id="IPR001326">
    <property type="entry name" value="Transl_elong_EF1B_B/D_CS"/>
</dbReference>
<evidence type="ECO:0000256" key="2">
    <source>
        <dbReference type="ARBA" id="ARBA00022768"/>
    </source>
</evidence>
<keyword evidence="3" id="KW-0648">Protein biosynthesis</keyword>
<dbReference type="OrthoDB" id="331763at2759"/>
<evidence type="ECO:0000256" key="1">
    <source>
        <dbReference type="ARBA" id="ARBA00007411"/>
    </source>
</evidence>
<feature type="domain" description="Translation elongation factor EF1B beta/delta subunit guanine nucleotide exchange" evidence="5">
    <location>
        <begin position="136"/>
        <end position="224"/>
    </location>
</feature>
<evidence type="ECO:0000313" key="7">
    <source>
        <dbReference type="Proteomes" id="UP000355283"/>
    </source>
</evidence>
<proteinExistence type="inferred from homology"/>
<dbReference type="SMART" id="SM00888">
    <property type="entry name" value="EF1_GNE"/>
    <property type="match status" value="1"/>
</dbReference>